<feature type="compositionally biased region" description="Basic and acidic residues" evidence="7">
    <location>
        <begin position="28"/>
        <end position="42"/>
    </location>
</feature>
<feature type="binding site" evidence="6">
    <location>
        <position position="237"/>
    </location>
    <ligand>
        <name>ATP</name>
        <dbReference type="ChEBI" id="CHEBI:30616"/>
    </ligand>
</feature>
<feature type="region of interest" description="Disordered" evidence="7">
    <location>
        <begin position="1"/>
        <end position="60"/>
    </location>
</feature>
<protein>
    <recommendedName>
        <fullName evidence="8">Protein kinase domain-containing protein</fullName>
    </recommendedName>
</protein>
<evidence type="ECO:0000256" key="3">
    <source>
        <dbReference type="ARBA" id="ARBA00022741"/>
    </source>
</evidence>
<dbReference type="InterPro" id="IPR000719">
    <property type="entry name" value="Prot_kinase_dom"/>
</dbReference>
<gene>
    <name evidence="9" type="ORF">PBIL07802_LOCUS14683</name>
</gene>
<keyword evidence="5 6" id="KW-0067">ATP-binding</keyword>
<reference evidence="9" key="1">
    <citation type="submission" date="2021-01" db="EMBL/GenBank/DDBJ databases">
        <authorList>
            <person name="Corre E."/>
            <person name="Pelletier E."/>
            <person name="Niang G."/>
            <person name="Scheremetjew M."/>
            <person name="Finn R."/>
            <person name="Kale V."/>
            <person name="Holt S."/>
            <person name="Cochrane G."/>
            <person name="Meng A."/>
            <person name="Brown T."/>
            <person name="Cohen L."/>
        </authorList>
    </citation>
    <scope>NUCLEOTIDE SEQUENCE</scope>
    <source>
        <strain evidence="9">NIES-2562</strain>
    </source>
</reference>
<feature type="region of interest" description="Disordered" evidence="7">
    <location>
        <begin position="515"/>
        <end position="566"/>
    </location>
</feature>
<feature type="domain" description="Protein kinase" evidence="8">
    <location>
        <begin position="208"/>
        <end position="481"/>
    </location>
</feature>
<dbReference type="InterPro" id="IPR017441">
    <property type="entry name" value="Protein_kinase_ATP_BS"/>
</dbReference>
<evidence type="ECO:0000256" key="7">
    <source>
        <dbReference type="SAM" id="MobiDB-lite"/>
    </source>
</evidence>
<dbReference type="PROSITE" id="PS50011">
    <property type="entry name" value="PROTEIN_KINASE_DOM"/>
    <property type="match status" value="1"/>
</dbReference>
<dbReference type="AlphaFoldDB" id="A0A7S3DBC0"/>
<dbReference type="FunFam" id="1.10.510.10:FF:000571">
    <property type="entry name" value="Maternal embryonic leucine zipper kinase"/>
    <property type="match status" value="1"/>
</dbReference>
<dbReference type="GO" id="GO:0005524">
    <property type="term" value="F:ATP binding"/>
    <property type="evidence" value="ECO:0007669"/>
    <property type="project" value="UniProtKB-UniRule"/>
</dbReference>
<evidence type="ECO:0000259" key="8">
    <source>
        <dbReference type="PROSITE" id="PS50011"/>
    </source>
</evidence>
<evidence type="ECO:0000256" key="4">
    <source>
        <dbReference type="ARBA" id="ARBA00022777"/>
    </source>
</evidence>
<name>A0A7S3DBC0_9EUKA</name>
<dbReference type="GO" id="GO:0004674">
    <property type="term" value="F:protein serine/threonine kinase activity"/>
    <property type="evidence" value="ECO:0007669"/>
    <property type="project" value="UniProtKB-KW"/>
</dbReference>
<evidence type="ECO:0000256" key="5">
    <source>
        <dbReference type="ARBA" id="ARBA00022840"/>
    </source>
</evidence>
<keyword evidence="3 6" id="KW-0547">Nucleotide-binding</keyword>
<accession>A0A7S3DBC0</accession>
<organism evidence="9">
    <name type="scientific">Palpitomonas bilix</name>
    <dbReference type="NCBI Taxonomy" id="652834"/>
    <lineage>
        <taxon>Eukaryota</taxon>
        <taxon>Eukaryota incertae sedis</taxon>
    </lineage>
</organism>
<dbReference type="PROSITE" id="PS00108">
    <property type="entry name" value="PROTEIN_KINASE_ST"/>
    <property type="match status" value="1"/>
</dbReference>
<dbReference type="InterPro" id="IPR050205">
    <property type="entry name" value="CDPK_Ser/Thr_kinases"/>
</dbReference>
<feature type="region of interest" description="Disordered" evidence="7">
    <location>
        <begin position="92"/>
        <end position="165"/>
    </location>
</feature>
<evidence type="ECO:0000256" key="6">
    <source>
        <dbReference type="PROSITE-ProRule" id="PRU10141"/>
    </source>
</evidence>
<keyword evidence="1" id="KW-0723">Serine/threonine-protein kinase</keyword>
<proteinExistence type="predicted"/>
<dbReference type="Gene3D" id="1.10.510.10">
    <property type="entry name" value="Transferase(Phosphotransferase) domain 1"/>
    <property type="match status" value="1"/>
</dbReference>
<evidence type="ECO:0000256" key="1">
    <source>
        <dbReference type="ARBA" id="ARBA00022527"/>
    </source>
</evidence>
<dbReference type="PROSITE" id="PS00107">
    <property type="entry name" value="PROTEIN_KINASE_ATP"/>
    <property type="match status" value="1"/>
</dbReference>
<dbReference type="InterPro" id="IPR011009">
    <property type="entry name" value="Kinase-like_dom_sf"/>
</dbReference>
<dbReference type="SUPFAM" id="SSF56112">
    <property type="entry name" value="Protein kinase-like (PK-like)"/>
    <property type="match status" value="1"/>
</dbReference>
<feature type="compositionally biased region" description="Polar residues" evidence="7">
    <location>
        <begin position="1"/>
        <end position="12"/>
    </location>
</feature>
<dbReference type="PANTHER" id="PTHR24349">
    <property type="entry name" value="SERINE/THREONINE-PROTEIN KINASE"/>
    <property type="match status" value="1"/>
</dbReference>
<dbReference type="Pfam" id="PF00069">
    <property type="entry name" value="Pkinase"/>
    <property type="match status" value="1"/>
</dbReference>
<dbReference type="InterPro" id="IPR008271">
    <property type="entry name" value="Ser/Thr_kinase_AS"/>
</dbReference>
<keyword evidence="2" id="KW-0808">Transferase</keyword>
<feature type="compositionally biased region" description="Basic and acidic residues" evidence="7">
    <location>
        <begin position="536"/>
        <end position="548"/>
    </location>
</feature>
<dbReference type="SMART" id="SM00220">
    <property type="entry name" value="S_TKc"/>
    <property type="match status" value="1"/>
</dbReference>
<evidence type="ECO:0000313" key="9">
    <source>
        <dbReference type="EMBL" id="CAE0252456.1"/>
    </source>
</evidence>
<dbReference type="Gene3D" id="3.30.200.20">
    <property type="entry name" value="Phosphorylase Kinase, domain 1"/>
    <property type="match status" value="1"/>
</dbReference>
<dbReference type="CDD" id="cd05117">
    <property type="entry name" value="STKc_CAMK"/>
    <property type="match status" value="1"/>
</dbReference>
<dbReference type="EMBL" id="HBIB01022494">
    <property type="protein sequence ID" value="CAE0252456.1"/>
    <property type="molecule type" value="Transcribed_RNA"/>
</dbReference>
<sequence>MGCGTSKVQHASSRPAHNGQGGGNPSHKKGEQAGLSKKDSSSDRYIAPARISTEIRGASGLQLVVEDVSPNPSNGEAAMLAAKAGAGKAGVVEDTTSVTTHAKQEKGGKPGAQPNGAPARDSGGRGHLGGGMGALPPELRASEAVSTVSQGPPIGSGFLIPLDDDDDPRRYRMRGSYGRKLYAGGAKMQTLSQDQFRVIKDRKVTGDFTVMKTIGHGSFGSVKLLRSTTTSKIYAGKYMFKPNNAKFSDGDFDEEEIMNEISTMQRLKHSNVVRLYRVYDENDQYVMVLQYAKGGELFQRIRQEKKYTEFDAARAMVDLLAGLVYLHENGIAHRDLKPENLLYASEAKDSDLLIADFGFAKMRDGAKMFTTFCGSPVYMAPEIIGGRFSQDPHERKHRFYDIECDIWSAGVILYILLCGYPPFLGRNSNMTMRKIRRGVYSFPDNDWGMISDEAKDLVSQMLVMNPVDRISADTALLHPWIVKHAFKRLSEKRKELANTLQVDLLRRLDKVKRDESFDEDSSDSVSLSTISNMSQVDRKKESIIEEKGQQQQGEEENDGKRGSITSSGQSMLRRRLSQGAIDVVSLDTEVSKAKAHKRLSMEDMLESAAGALGGRGGEEGGQDVAVVSPLRNPLDEKKKRIAAVKADGNVFYASKKVLPSVVAGALGGRMKR</sequence>
<evidence type="ECO:0000256" key="2">
    <source>
        <dbReference type="ARBA" id="ARBA00022679"/>
    </source>
</evidence>
<keyword evidence="4" id="KW-0418">Kinase</keyword>